<evidence type="ECO:0000313" key="1">
    <source>
        <dbReference type="EMBL" id="PHN08504.1"/>
    </source>
</evidence>
<gene>
    <name evidence="1" type="ORF">CRP01_00910</name>
</gene>
<organism evidence="1 2">
    <name type="scientific">Flavilitoribacter nigricans (strain ATCC 23147 / DSM 23189 / NBRC 102662 / NCIMB 1420 / SS-2)</name>
    <name type="common">Lewinella nigricans</name>
    <dbReference type="NCBI Taxonomy" id="1122177"/>
    <lineage>
        <taxon>Bacteria</taxon>
        <taxon>Pseudomonadati</taxon>
        <taxon>Bacteroidota</taxon>
        <taxon>Saprospiria</taxon>
        <taxon>Saprospirales</taxon>
        <taxon>Lewinellaceae</taxon>
        <taxon>Flavilitoribacter</taxon>
    </lineage>
</organism>
<dbReference type="RefSeq" id="WP_099148096.1">
    <property type="nucleotide sequence ID" value="NZ_PDUD01000001.1"/>
</dbReference>
<protein>
    <submittedName>
        <fullName evidence="1">Methyltransferase</fullName>
    </submittedName>
</protein>
<dbReference type="AlphaFoldDB" id="A0A2D0NJ26"/>
<proteinExistence type="predicted"/>
<name>A0A2D0NJ26_FLAN2</name>
<dbReference type="InterPro" id="IPR019410">
    <property type="entry name" value="Methyltransf_16"/>
</dbReference>
<dbReference type="Gene3D" id="3.40.50.150">
    <property type="entry name" value="Vaccinia Virus protein VP39"/>
    <property type="match status" value="1"/>
</dbReference>
<dbReference type="GO" id="GO:0032259">
    <property type="term" value="P:methylation"/>
    <property type="evidence" value="ECO:0007669"/>
    <property type="project" value="UniProtKB-KW"/>
</dbReference>
<dbReference type="Proteomes" id="UP000223913">
    <property type="component" value="Unassembled WGS sequence"/>
</dbReference>
<dbReference type="PANTHER" id="PTHR14614:SF132">
    <property type="entry name" value="PROTEIN-LYSINE METHYLTRANSFERASE C42C1.13"/>
    <property type="match status" value="1"/>
</dbReference>
<comment type="caution">
    <text evidence="1">The sequence shown here is derived from an EMBL/GenBank/DDBJ whole genome shotgun (WGS) entry which is preliminary data.</text>
</comment>
<keyword evidence="1" id="KW-0808">Transferase</keyword>
<keyword evidence="2" id="KW-1185">Reference proteome</keyword>
<keyword evidence="1" id="KW-0489">Methyltransferase</keyword>
<dbReference type="PANTHER" id="PTHR14614">
    <property type="entry name" value="HEPATOCELLULAR CARCINOMA-ASSOCIATED ANTIGEN"/>
    <property type="match status" value="1"/>
</dbReference>
<dbReference type="OrthoDB" id="9784229at2"/>
<dbReference type="GO" id="GO:0008168">
    <property type="term" value="F:methyltransferase activity"/>
    <property type="evidence" value="ECO:0007669"/>
    <property type="project" value="UniProtKB-KW"/>
</dbReference>
<dbReference type="SUPFAM" id="SSF53335">
    <property type="entry name" value="S-adenosyl-L-methionine-dependent methyltransferases"/>
    <property type="match status" value="1"/>
</dbReference>
<accession>A0A2D0NJ26</accession>
<evidence type="ECO:0000313" key="2">
    <source>
        <dbReference type="Proteomes" id="UP000223913"/>
    </source>
</evidence>
<dbReference type="InterPro" id="IPR029063">
    <property type="entry name" value="SAM-dependent_MTases_sf"/>
</dbReference>
<reference evidence="1 2" key="1">
    <citation type="submission" date="2017-10" db="EMBL/GenBank/DDBJ databases">
        <title>The draft genome sequence of Lewinella nigricans NBRC 102662.</title>
        <authorList>
            <person name="Wang K."/>
        </authorList>
    </citation>
    <scope>NUCLEOTIDE SEQUENCE [LARGE SCALE GENOMIC DNA]</scope>
    <source>
        <strain evidence="1 2">NBRC 102662</strain>
    </source>
</reference>
<sequence>MNFSLPYPTREIDLQLEGGHTFKLLEVADAEALLDELILKGDQHEDVQDERIPYWAELWPSALGMAQFLLKRADSGAGLIREGQGVLELGCGLGLPGIVAGKLGGQVTLSDYLEPALDFARSNWALNNAAEANYTLLDWRQPDADLAADVLLASDITYEARNFPYLPHAFRTLCKPGGTIVLSDPRRQVAREFFHDLPAKGFIMEKFEEPVKFQGKTIVIHLYTLRIEA</sequence>
<dbReference type="EMBL" id="PDUD01000001">
    <property type="protein sequence ID" value="PHN08504.1"/>
    <property type="molecule type" value="Genomic_DNA"/>
</dbReference>
<dbReference type="CDD" id="cd02440">
    <property type="entry name" value="AdoMet_MTases"/>
    <property type="match status" value="1"/>
</dbReference>
<dbReference type="Pfam" id="PF10294">
    <property type="entry name" value="Methyltransf_16"/>
    <property type="match status" value="1"/>
</dbReference>